<accession>A0ABV9YI50</accession>
<evidence type="ECO:0000313" key="3">
    <source>
        <dbReference type="Proteomes" id="UP001595947"/>
    </source>
</evidence>
<feature type="domain" description="STAS" evidence="1">
    <location>
        <begin position="9"/>
        <end position="93"/>
    </location>
</feature>
<reference evidence="3" key="1">
    <citation type="journal article" date="2019" name="Int. J. Syst. Evol. Microbiol.">
        <title>The Global Catalogue of Microorganisms (GCM) 10K type strain sequencing project: providing services to taxonomists for standard genome sequencing and annotation.</title>
        <authorList>
            <consortium name="The Broad Institute Genomics Platform"/>
            <consortium name="The Broad Institute Genome Sequencing Center for Infectious Disease"/>
            <person name="Wu L."/>
            <person name="Ma J."/>
        </authorList>
    </citation>
    <scope>NUCLEOTIDE SEQUENCE [LARGE SCALE GENOMIC DNA]</scope>
    <source>
        <strain evidence="3">CGMCC 4.7093</strain>
    </source>
</reference>
<dbReference type="PROSITE" id="PS50801">
    <property type="entry name" value="STAS"/>
    <property type="match status" value="1"/>
</dbReference>
<dbReference type="SUPFAM" id="SSF52091">
    <property type="entry name" value="SpoIIaa-like"/>
    <property type="match status" value="1"/>
</dbReference>
<sequence length="128" mass="13739">MHPQVPPRPTIGVDAHPDGVRVRVDGDLDAADAPRLERVLSQVVDAAGLEADERARDHRCGHRVVVDLGAVDLLAAAAMTVLHRAGREAGRRGLDWSVVVSPQARRALSLTGLDDELLPRVPENARQG</sequence>
<name>A0ABV9YI50_9PSEU</name>
<dbReference type="Proteomes" id="UP001595947">
    <property type="component" value="Unassembled WGS sequence"/>
</dbReference>
<comment type="caution">
    <text evidence="2">The sequence shown here is derived from an EMBL/GenBank/DDBJ whole genome shotgun (WGS) entry which is preliminary data.</text>
</comment>
<dbReference type="Pfam" id="PF01740">
    <property type="entry name" value="STAS"/>
    <property type="match status" value="1"/>
</dbReference>
<dbReference type="EMBL" id="JBHSIV010000005">
    <property type="protein sequence ID" value="MFC5061734.1"/>
    <property type="molecule type" value="Genomic_DNA"/>
</dbReference>
<organism evidence="2 3">
    <name type="scientific">Actinomycetospora atypica</name>
    <dbReference type="NCBI Taxonomy" id="1290095"/>
    <lineage>
        <taxon>Bacteria</taxon>
        <taxon>Bacillati</taxon>
        <taxon>Actinomycetota</taxon>
        <taxon>Actinomycetes</taxon>
        <taxon>Pseudonocardiales</taxon>
        <taxon>Pseudonocardiaceae</taxon>
        <taxon>Actinomycetospora</taxon>
    </lineage>
</organism>
<dbReference type="InterPro" id="IPR002645">
    <property type="entry name" value="STAS_dom"/>
</dbReference>
<dbReference type="RefSeq" id="WP_378035090.1">
    <property type="nucleotide sequence ID" value="NZ_JBHSIV010000005.1"/>
</dbReference>
<gene>
    <name evidence="2" type="ORF">ACFPBZ_05930</name>
</gene>
<proteinExistence type="predicted"/>
<dbReference type="Gene3D" id="3.30.750.24">
    <property type="entry name" value="STAS domain"/>
    <property type="match status" value="1"/>
</dbReference>
<dbReference type="CDD" id="cd07043">
    <property type="entry name" value="STAS_anti-anti-sigma_factors"/>
    <property type="match status" value="1"/>
</dbReference>
<keyword evidence="3" id="KW-1185">Reference proteome</keyword>
<evidence type="ECO:0000313" key="2">
    <source>
        <dbReference type="EMBL" id="MFC5061734.1"/>
    </source>
</evidence>
<dbReference type="InterPro" id="IPR036513">
    <property type="entry name" value="STAS_dom_sf"/>
</dbReference>
<evidence type="ECO:0000259" key="1">
    <source>
        <dbReference type="PROSITE" id="PS50801"/>
    </source>
</evidence>
<protein>
    <submittedName>
        <fullName evidence="2">STAS domain-containing protein</fullName>
    </submittedName>
</protein>